<feature type="signal peptide" evidence="2">
    <location>
        <begin position="1"/>
        <end position="16"/>
    </location>
</feature>
<evidence type="ECO:0000256" key="2">
    <source>
        <dbReference type="SAM" id="SignalP"/>
    </source>
</evidence>
<keyword evidence="4" id="KW-1185">Reference proteome</keyword>
<organism evidence="3 4">
    <name type="scientific">Plutella xylostella</name>
    <name type="common">Diamondback moth</name>
    <name type="synonym">Plutella maculipennis</name>
    <dbReference type="NCBI Taxonomy" id="51655"/>
    <lineage>
        <taxon>Eukaryota</taxon>
        <taxon>Metazoa</taxon>
        <taxon>Ecdysozoa</taxon>
        <taxon>Arthropoda</taxon>
        <taxon>Hexapoda</taxon>
        <taxon>Insecta</taxon>
        <taxon>Pterygota</taxon>
        <taxon>Neoptera</taxon>
        <taxon>Endopterygota</taxon>
        <taxon>Lepidoptera</taxon>
        <taxon>Glossata</taxon>
        <taxon>Ditrysia</taxon>
        <taxon>Yponomeutoidea</taxon>
        <taxon>Plutellidae</taxon>
        <taxon>Plutella</taxon>
    </lineage>
</organism>
<sequence>MLLLILVYLLINFTLGNPGESLKNSGTCLFKKQDINSKRCWSEKEVAILQARKIFENLTMQQISPDEIDSKYIKRTLKFFRKSLKEVDKIKNIETRDILQQSLADALGAHLRAELLPAARLAYYAGYVPYRGVRRLHDLYDEIKSRLNTQGLGWKKPDTEPRWGNLTVAKLMLGTDTVFNPCRSLIIKRDKNNCIHLPLPKLDDEESPSALALPWRAGGLARLAAARADGALLQYYVAAARCVLRRSPAPCRHDDFVSFNAALWEWLRRAVAPRLADERLYAAYGGALRVAGAARRYAGRGERGNLFEVEERASAGRPAWRALEAACPAPRAAGPALLAGCILLAAVAVAILQCCYNYMFGDAMGCHCHWPADAPPSTASMLQRQVTCARVERGGGRASSSLQRVFDLNANAERVMEVAECARAVSRGTSPPRLQARVSAHRPPPRAPPAPRAATPPALALHLVEQLVVQLELARRVVGGPRAAPAPPRPPPPRATLLRLLAAARLHQPHLAHLAQVPQLLS</sequence>
<reference evidence="3 4" key="1">
    <citation type="submission" date="2021-06" db="EMBL/GenBank/DDBJ databases">
        <title>A haploid diamondback moth (Plutella xylostella L.) genome assembly resolves 31 chromosomes and identifies a diamide resistance mutation.</title>
        <authorList>
            <person name="Ward C.M."/>
            <person name="Perry K.D."/>
            <person name="Baker G."/>
            <person name="Powis K."/>
            <person name="Heckel D.G."/>
            <person name="Baxter S.W."/>
        </authorList>
    </citation>
    <scope>NUCLEOTIDE SEQUENCE [LARGE SCALE GENOMIC DNA]</scope>
    <source>
        <strain evidence="3 4">LV</strain>
        <tissue evidence="3">Single pupa</tissue>
    </source>
</reference>
<dbReference type="EMBL" id="JAHIBW010000015">
    <property type="protein sequence ID" value="KAG7304243.1"/>
    <property type="molecule type" value="Genomic_DNA"/>
</dbReference>
<keyword evidence="2" id="KW-0732">Signal</keyword>
<proteinExistence type="predicted"/>
<feature type="chain" id="PRO_5046692765" evidence="2">
    <location>
        <begin position="17"/>
        <end position="522"/>
    </location>
</feature>
<gene>
    <name evidence="3" type="ORF">JYU34_011181</name>
</gene>
<accession>A0ABQ7QG85</accession>
<protein>
    <submittedName>
        <fullName evidence="3">Uncharacterized protein</fullName>
    </submittedName>
</protein>
<feature type="region of interest" description="Disordered" evidence="1">
    <location>
        <begin position="427"/>
        <end position="454"/>
    </location>
</feature>
<name>A0ABQ7QG85_PLUXY</name>
<comment type="caution">
    <text evidence="3">The sequence shown here is derived from an EMBL/GenBank/DDBJ whole genome shotgun (WGS) entry which is preliminary data.</text>
</comment>
<evidence type="ECO:0000256" key="1">
    <source>
        <dbReference type="SAM" id="MobiDB-lite"/>
    </source>
</evidence>
<evidence type="ECO:0000313" key="4">
    <source>
        <dbReference type="Proteomes" id="UP000823941"/>
    </source>
</evidence>
<evidence type="ECO:0000313" key="3">
    <source>
        <dbReference type="EMBL" id="KAG7304243.1"/>
    </source>
</evidence>
<dbReference type="Proteomes" id="UP000823941">
    <property type="component" value="Chromosome 15"/>
</dbReference>